<protein>
    <recommendedName>
        <fullName evidence="1">Hydantoinase A/oxoprolinase domain-containing protein</fullName>
    </recommendedName>
</protein>
<organism evidence="2 3">
    <name type="scientific">Methanoplanus endosymbiosus</name>
    <dbReference type="NCBI Taxonomy" id="33865"/>
    <lineage>
        <taxon>Archaea</taxon>
        <taxon>Methanobacteriati</taxon>
        <taxon>Methanobacteriota</taxon>
        <taxon>Stenosarchaea group</taxon>
        <taxon>Methanomicrobia</taxon>
        <taxon>Methanomicrobiales</taxon>
        <taxon>Methanomicrobiaceae</taxon>
        <taxon>Methanoplanus</taxon>
    </lineage>
</organism>
<dbReference type="AlphaFoldDB" id="A0A9E7PPS5"/>
<dbReference type="GO" id="GO:0017168">
    <property type="term" value="F:5-oxoprolinase (ATP-hydrolyzing) activity"/>
    <property type="evidence" value="ECO:0007669"/>
    <property type="project" value="TreeGrafter"/>
</dbReference>
<dbReference type="RefSeq" id="WP_257742761.1">
    <property type="nucleotide sequence ID" value="NZ_CP096115.1"/>
</dbReference>
<proteinExistence type="predicted"/>
<dbReference type="Pfam" id="PF01968">
    <property type="entry name" value="Hydantoinase_A"/>
    <property type="match status" value="1"/>
</dbReference>
<accession>A0A9E7PPS5</accession>
<gene>
    <name evidence="2" type="ORF">L6E24_00370</name>
</gene>
<dbReference type="PANTHER" id="PTHR11365">
    <property type="entry name" value="5-OXOPROLINASE RELATED"/>
    <property type="match status" value="1"/>
</dbReference>
<dbReference type="GeneID" id="74306102"/>
<sequence length="485" mass="51783">MFTGIDIGGTNTDIAVVRNNNIETVKVANDAGISSALSKVSSTGGRLAISTSQPLNRLIMTSPDDLCTVTIPGPGLLRSGAVKGAVTIRGDIAEEIDPDEIRGIFEGTDADYLAVAGKFSIRNPLLEERVHEIALGFFDEKRIALSHHIGEIGFPSRIATTKINAQVKEVALGVGGIVNTHFSGREFYFMKGDGGLSSPEMVYNNPSVLYNSSQAAVVLGTGYLTGIKDALVIDIGGTTTDFVPMKGGMPEEEELDFGGGHTGIRGIRSLSLPYGGDSLIDGGLLPFREGASRAFGGRSFTLTDALNVCGHEIGDYKSSGYVNRSLADMVVSDYFEKIEYAISVFSPDLIIGAGYLAPLLMPEIAGITGIEALIPDHAGSANAVGVAVSRVSILLNVRYDSEKGRMIVNGEVRHPDRIYSDDELIEECISELRRTAMEMGSPEEDCEEVVIRNFRAYDVVRNKERAGRIIDLSVAILPGISSEAL</sequence>
<name>A0A9E7PPS5_9EURY</name>
<dbReference type="EMBL" id="CP096115">
    <property type="protein sequence ID" value="UUX92616.1"/>
    <property type="molecule type" value="Genomic_DNA"/>
</dbReference>
<reference evidence="2" key="1">
    <citation type="submission" date="2022-04" db="EMBL/GenBank/DDBJ databases">
        <title>Complete genome of Methanoplanus endosymbiosus DSM 3599.</title>
        <authorList>
            <person name="Chen S.-C."/>
            <person name="You Y.-T."/>
            <person name="Zhou Y.-Z."/>
            <person name="Lai M.-C."/>
        </authorList>
    </citation>
    <scope>NUCLEOTIDE SEQUENCE</scope>
    <source>
        <strain evidence="2">DSM 3599</strain>
    </source>
</reference>
<dbReference type="PANTHER" id="PTHR11365:SF23">
    <property type="entry name" value="HYPOTHETICAL 5-OXOPROLINASE (EUROFUNG)-RELATED"/>
    <property type="match status" value="1"/>
</dbReference>
<dbReference type="InterPro" id="IPR045079">
    <property type="entry name" value="Oxoprolinase-like"/>
</dbReference>
<evidence type="ECO:0000313" key="3">
    <source>
        <dbReference type="Proteomes" id="UP001060368"/>
    </source>
</evidence>
<evidence type="ECO:0000259" key="1">
    <source>
        <dbReference type="Pfam" id="PF01968"/>
    </source>
</evidence>
<dbReference type="Proteomes" id="UP001060368">
    <property type="component" value="Chromosome"/>
</dbReference>
<dbReference type="GO" id="GO:0006749">
    <property type="term" value="P:glutathione metabolic process"/>
    <property type="evidence" value="ECO:0007669"/>
    <property type="project" value="TreeGrafter"/>
</dbReference>
<dbReference type="GO" id="GO:0005829">
    <property type="term" value="C:cytosol"/>
    <property type="evidence" value="ECO:0007669"/>
    <property type="project" value="TreeGrafter"/>
</dbReference>
<feature type="domain" description="Hydantoinase A/oxoprolinase" evidence="1">
    <location>
        <begin position="160"/>
        <end position="311"/>
    </location>
</feature>
<dbReference type="SUPFAM" id="SSF53067">
    <property type="entry name" value="Actin-like ATPase domain"/>
    <property type="match status" value="1"/>
</dbReference>
<dbReference type="InterPro" id="IPR043129">
    <property type="entry name" value="ATPase_NBD"/>
</dbReference>
<keyword evidence="3" id="KW-1185">Reference proteome</keyword>
<dbReference type="InterPro" id="IPR002821">
    <property type="entry name" value="Hydantoinase_A"/>
</dbReference>
<evidence type="ECO:0000313" key="2">
    <source>
        <dbReference type="EMBL" id="UUX92616.1"/>
    </source>
</evidence>
<dbReference type="KEGG" id="mend:L6E24_00370"/>